<keyword evidence="2" id="KW-1185">Reference proteome</keyword>
<name>A0AAV4VDN0_9ARAC</name>
<accession>A0AAV4VDN0</accession>
<protein>
    <submittedName>
        <fullName evidence="1">Uncharacterized protein</fullName>
    </submittedName>
</protein>
<gene>
    <name evidence="1" type="ORF">CDAR_33371</name>
</gene>
<comment type="caution">
    <text evidence="1">The sequence shown here is derived from an EMBL/GenBank/DDBJ whole genome shotgun (WGS) entry which is preliminary data.</text>
</comment>
<dbReference type="AlphaFoldDB" id="A0AAV4VDN0"/>
<proteinExistence type="predicted"/>
<dbReference type="Proteomes" id="UP001054837">
    <property type="component" value="Unassembled WGS sequence"/>
</dbReference>
<evidence type="ECO:0000313" key="2">
    <source>
        <dbReference type="Proteomes" id="UP001054837"/>
    </source>
</evidence>
<reference evidence="1 2" key="1">
    <citation type="submission" date="2021-06" db="EMBL/GenBank/DDBJ databases">
        <title>Caerostris darwini draft genome.</title>
        <authorList>
            <person name="Kono N."/>
            <person name="Arakawa K."/>
        </authorList>
    </citation>
    <scope>NUCLEOTIDE SEQUENCE [LARGE SCALE GENOMIC DNA]</scope>
</reference>
<sequence>MNSDDEFGINICEENYNSDDEFGINICEENYNSDDEFGINICEENYNSDDEFGINIYEENYNSDDELAFNITCIQERDSFNILLKGGGGMLEFVFSQFVHGPLNCKRCGSRLYCARLLSIRHIFSRFEPHKDTNRCLLQQGGKGGGKGIRNVFLWWKTRGEKKSVTQIISGGEE</sequence>
<dbReference type="EMBL" id="BPLQ01012838">
    <property type="protein sequence ID" value="GIY68124.1"/>
    <property type="molecule type" value="Genomic_DNA"/>
</dbReference>
<evidence type="ECO:0000313" key="1">
    <source>
        <dbReference type="EMBL" id="GIY68124.1"/>
    </source>
</evidence>
<organism evidence="1 2">
    <name type="scientific">Caerostris darwini</name>
    <dbReference type="NCBI Taxonomy" id="1538125"/>
    <lineage>
        <taxon>Eukaryota</taxon>
        <taxon>Metazoa</taxon>
        <taxon>Ecdysozoa</taxon>
        <taxon>Arthropoda</taxon>
        <taxon>Chelicerata</taxon>
        <taxon>Arachnida</taxon>
        <taxon>Araneae</taxon>
        <taxon>Araneomorphae</taxon>
        <taxon>Entelegynae</taxon>
        <taxon>Araneoidea</taxon>
        <taxon>Araneidae</taxon>
        <taxon>Caerostris</taxon>
    </lineage>
</organism>